<dbReference type="PANTHER" id="PTHR33470:SF55">
    <property type="entry name" value="NON-CLASSICAL ARABINOGALACTAN PROTEIN 30"/>
    <property type="match status" value="1"/>
</dbReference>
<reference evidence="3" key="1">
    <citation type="journal article" date="2014" name="Nat. Commun.">
        <title>The emerging biofuel crop Camelina sativa retains a highly undifferentiated hexaploid genome structure.</title>
        <authorList>
            <person name="Kagale S."/>
            <person name="Koh C."/>
            <person name="Nixon J."/>
            <person name="Bollina V."/>
            <person name="Clarke W.E."/>
            <person name="Tuteja R."/>
            <person name="Spillane C."/>
            <person name="Robinson S.J."/>
            <person name="Links M.G."/>
            <person name="Clarke C."/>
            <person name="Higgins E.E."/>
            <person name="Huebert T."/>
            <person name="Sharpe A.G."/>
            <person name="Parkin I.A."/>
        </authorList>
    </citation>
    <scope>NUCLEOTIDE SEQUENCE [LARGE SCALE GENOMIC DNA]</scope>
    <source>
        <strain evidence="3">cv. DH55</strain>
    </source>
</reference>
<feature type="chain" id="PRO_5047118393" evidence="2">
    <location>
        <begin position="25"/>
        <end position="257"/>
    </location>
</feature>
<evidence type="ECO:0000313" key="3">
    <source>
        <dbReference type="Proteomes" id="UP000694864"/>
    </source>
</evidence>
<proteinExistence type="predicted"/>
<evidence type="ECO:0000256" key="2">
    <source>
        <dbReference type="SAM" id="SignalP"/>
    </source>
</evidence>
<keyword evidence="1 2" id="KW-0732">Signal</keyword>
<dbReference type="RefSeq" id="XP_010469426.1">
    <property type="nucleotide sequence ID" value="XM_010471124.2"/>
</dbReference>
<accession>A0ABM0WD91</accession>
<feature type="signal peptide" evidence="2">
    <location>
        <begin position="1"/>
        <end position="24"/>
    </location>
</feature>
<reference evidence="4" key="2">
    <citation type="submission" date="2025-08" db="UniProtKB">
        <authorList>
            <consortium name="RefSeq"/>
        </authorList>
    </citation>
    <scope>IDENTIFICATION</scope>
    <source>
        <tissue evidence="4">Leaf</tissue>
    </source>
</reference>
<keyword evidence="3" id="KW-1185">Reference proteome</keyword>
<evidence type="ECO:0000313" key="4">
    <source>
        <dbReference type="RefSeq" id="XP_010469426.1"/>
    </source>
</evidence>
<dbReference type="PANTHER" id="PTHR33470">
    <property type="entry name" value="OS01G0164075 PROTEIN"/>
    <property type="match status" value="1"/>
</dbReference>
<name>A0ABM0WD91_CAMSA</name>
<sequence>MGIIGKSVSLTLLALLCFTSSVFTLGVNQPGLAPDHLTLPPSPPPVKAPIKVPTLPPAKAPIKLPTLPPAKAPIKLPTLPPAKAPIKLPTLPPAKAPIKLPTLPPTKAPIKPPVLPPLSPPKFNRTLVAVRGLVYCKPCKYAGVNTLIGAKPVKDAVVRLVCKNKKSSISETKTDKNGYFMFLAPKTVTRYGIKGCRAFLVKSPDAKCSKVSTLHGGDKGAYLKPVVKPGNSTTIINKFTYGIYNVGPFAFDPACPK</sequence>
<protein>
    <submittedName>
        <fullName evidence="4">Non-classical arabinogalactan protein 30-like</fullName>
    </submittedName>
</protein>
<dbReference type="GeneID" id="104749483"/>
<gene>
    <name evidence="4" type="primary">LOC104749483</name>
</gene>
<organism evidence="3 4">
    <name type="scientific">Camelina sativa</name>
    <name type="common">False flax</name>
    <name type="synonym">Myagrum sativum</name>
    <dbReference type="NCBI Taxonomy" id="90675"/>
    <lineage>
        <taxon>Eukaryota</taxon>
        <taxon>Viridiplantae</taxon>
        <taxon>Streptophyta</taxon>
        <taxon>Embryophyta</taxon>
        <taxon>Tracheophyta</taxon>
        <taxon>Spermatophyta</taxon>
        <taxon>Magnoliopsida</taxon>
        <taxon>eudicotyledons</taxon>
        <taxon>Gunneridae</taxon>
        <taxon>Pentapetalae</taxon>
        <taxon>rosids</taxon>
        <taxon>malvids</taxon>
        <taxon>Brassicales</taxon>
        <taxon>Brassicaceae</taxon>
        <taxon>Camelineae</taxon>
        <taxon>Camelina</taxon>
    </lineage>
</organism>
<dbReference type="Proteomes" id="UP000694864">
    <property type="component" value="Chromosome 16"/>
</dbReference>
<dbReference type="Pfam" id="PF01190">
    <property type="entry name" value="Pollen_Ole_e_1"/>
    <property type="match status" value="1"/>
</dbReference>
<evidence type="ECO:0000256" key="1">
    <source>
        <dbReference type="ARBA" id="ARBA00022729"/>
    </source>
</evidence>